<dbReference type="EMBL" id="UINC01046071">
    <property type="protein sequence ID" value="SVB53613.1"/>
    <property type="molecule type" value="Genomic_DNA"/>
</dbReference>
<reference evidence="2" key="1">
    <citation type="submission" date="2018-05" db="EMBL/GenBank/DDBJ databases">
        <authorList>
            <person name="Lanie J.A."/>
            <person name="Ng W.-L."/>
            <person name="Kazmierczak K.M."/>
            <person name="Andrzejewski T.M."/>
            <person name="Davidsen T.M."/>
            <person name="Wayne K.J."/>
            <person name="Tettelin H."/>
            <person name="Glass J.I."/>
            <person name="Rusch D."/>
            <person name="Podicherti R."/>
            <person name="Tsui H.-C.T."/>
            <person name="Winkler M.E."/>
        </authorList>
    </citation>
    <scope>NUCLEOTIDE SEQUENCE</scope>
</reference>
<evidence type="ECO:0000256" key="1">
    <source>
        <dbReference type="SAM" id="MobiDB-lite"/>
    </source>
</evidence>
<proteinExistence type="predicted"/>
<sequence>YPGKLKDGQTLYKKSPNKLHRKKQYGEVQKALTDPINEGSPFAKLKDLMAN</sequence>
<feature type="region of interest" description="Disordered" evidence="1">
    <location>
        <begin position="1"/>
        <end position="24"/>
    </location>
</feature>
<organism evidence="2">
    <name type="scientific">marine metagenome</name>
    <dbReference type="NCBI Taxonomy" id="408172"/>
    <lineage>
        <taxon>unclassified sequences</taxon>
        <taxon>metagenomes</taxon>
        <taxon>ecological metagenomes</taxon>
    </lineage>
</organism>
<dbReference type="AlphaFoldDB" id="A0A382EUH6"/>
<protein>
    <submittedName>
        <fullName evidence="2">Uncharacterized protein</fullName>
    </submittedName>
</protein>
<evidence type="ECO:0000313" key="2">
    <source>
        <dbReference type="EMBL" id="SVB53613.1"/>
    </source>
</evidence>
<accession>A0A382EUH6</accession>
<gene>
    <name evidence="2" type="ORF">METZ01_LOCUS206467</name>
</gene>
<name>A0A382EUH6_9ZZZZ</name>
<feature type="non-terminal residue" evidence="2">
    <location>
        <position position="1"/>
    </location>
</feature>